<feature type="compositionally biased region" description="Polar residues" evidence="3">
    <location>
        <begin position="181"/>
        <end position="205"/>
    </location>
</feature>
<accession>A0A2K1R0Z2</accession>
<feature type="compositionally biased region" description="Basic and acidic residues" evidence="3">
    <location>
        <begin position="161"/>
        <end position="173"/>
    </location>
</feature>
<protein>
    <recommendedName>
        <fullName evidence="4">FAM192A/Fyv6 N-terminal domain-containing protein</fullName>
    </recommendedName>
</protein>
<dbReference type="EMBL" id="NKHZ01000016">
    <property type="protein sequence ID" value="PNS20969.1"/>
    <property type="molecule type" value="Genomic_DNA"/>
</dbReference>
<evidence type="ECO:0000313" key="6">
    <source>
        <dbReference type="Proteomes" id="UP000243797"/>
    </source>
</evidence>
<organism evidence="5 6">
    <name type="scientific">Sphaceloma murrayae</name>
    <dbReference type="NCBI Taxonomy" id="2082308"/>
    <lineage>
        <taxon>Eukaryota</taxon>
        <taxon>Fungi</taxon>
        <taxon>Dikarya</taxon>
        <taxon>Ascomycota</taxon>
        <taxon>Pezizomycotina</taxon>
        <taxon>Dothideomycetes</taxon>
        <taxon>Dothideomycetidae</taxon>
        <taxon>Myriangiales</taxon>
        <taxon>Elsinoaceae</taxon>
        <taxon>Sphaceloma</taxon>
    </lineage>
</organism>
<evidence type="ECO:0000313" key="5">
    <source>
        <dbReference type="EMBL" id="PNS20969.1"/>
    </source>
</evidence>
<sequence length="226" mass="25100">MSRFVSGGTVDTPTERSEEWLKAQQAIEAKKVEKLAQSRQEEGKSLYETLQANKAAKQDAFEESTRLRNQFRALDEDEIDFLESLNESTRAKDIAIRKETTEQLNAFREQQLKTEREARKPDPEVPEVLPGSWSVSKKRKREKSSAVPGIKLRKSSTGPVVKDEDHSPTRDAENCNPEQPAATTSPTNNDGPPEESSATSPQPSRTEPKPISGSLGLAAYSSDEDD</sequence>
<dbReference type="OrthoDB" id="75807at2759"/>
<dbReference type="InterPro" id="IPR039845">
    <property type="entry name" value="FAM192A"/>
</dbReference>
<dbReference type="Proteomes" id="UP000243797">
    <property type="component" value="Unassembled WGS sequence"/>
</dbReference>
<gene>
    <name evidence="5" type="ORF">CAC42_5035</name>
</gene>
<dbReference type="Pfam" id="PF10187">
    <property type="entry name" value="FAM192A_Fyv6_N"/>
    <property type="match status" value="1"/>
</dbReference>
<proteinExistence type="predicted"/>
<evidence type="ECO:0000256" key="2">
    <source>
        <dbReference type="ARBA" id="ARBA00023242"/>
    </source>
</evidence>
<feature type="region of interest" description="Disordered" evidence="3">
    <location>
        <begin position="108"/>
        <end position="226"/>
    </location>
</feature>
<evidence type="ECO:0000256" key="1">
    <source>
        <dbReference type="ARBA" id="ARBA00004123"/>
    </source>
</evidence>
<dbReference type="PANTHER" id="PTHR13495">
    <property type="entry name" value="NEFA-INTERACTING NUCLEAR PROTEIN NIP30"/>
    <property type="match status" value="1"/>
</dbReference>
<keyword evidence="2" id="KW-0539">Nucleus</keyword>
<feature type="domain" description="FAM192A/Fyv6 N-terminal" evidence="4">
    <location>
        <begin position="4"/>
        <end position="108"/>
    </location>
</feature>
<name>A0A2K1R0Z2_9PEZI</name>
<dbReference type="PANTHER" id="PTHR13495:SF0">
    <property type="entry name" value="PSME3-INTERACTING PROTEIN"/>
    <property type="match status" value="1"/>
</dbReference>
<reference evidence="5 6" key="1">
    <citation type="submission" date="2017-06" db="EMBL/GenBank/DDBJ databases">
        <title>Draft genome sequence of a variant of Elsinoe murrayae.</title>
        <authorList>
            <person name="Cheng Q."/>
        </authorList>
    </citation>
    <scope>NUCLEOTIDE SEQUENCE [LARGE SCALE GENOMIC DNA]</scope>
    <source>
        <strain evidence="5 6">CQ-2017a</strain>
    </source>
</reference>
<dbReference type="GO" id="GO:0005634">
    <property type="term" value="C:nucleus"/>
    <property type="evidence" value="ECO:0007669"/>
    <property type="project" value="UniProtKB-SubCell"/>
</dbReference>
<feature type="compositionally biased region" description="Basic and acidic residues" evidence="3">
    <location>
        <begin position="110"/>
        <end position="123"/>
    </location>
</feature>
<dbReference type="STRING" id="2082308.A0A2K1R0Z2"/>
<keyword evidence="6" id="KW-1185">Reference proteome</keyword>
<evidence type="ECO:0000256" key="3">
    <source>
        <dbReference type="SAM" id="MobiDB-lite"/>
    </source>
</evidence>
<evidence type="ECO:0000259" key="4">
    <source>
        <dbReference type="Pfam" id="PF10187"/>
    </source>
</evidence>
<dbReference type="InParanoid" id="A0A2K1R0Z2"/>
<dbReference type="AlphaFoldDB" id="A0A2K1R0Z2"/>
<comment type="subcellular location">
    <subcellularLocation>
        <location evidence="1">Nucleus</location>
    </subcellularLocation>
</comment>
<comment type="caution">
    <text evidence="5">The sequence shown here is derived from an EMBL/GenBank/DDBJ whole genome shotgun (WGS) entry which is preliminary data.</text>
</comment>
<dbReference type="InterPro" id="IPR019331">
    <property type="entry name" value="FAM192A/Fyv6_N"/>
</dbReference>